<dbReference type="Ensembl" id="ENSEBUT00000002424.1">
    <property type="protein sequence ID" value="ENSEBUP00000002078.1"/>
    <property type="gene ID" value="ENSEBUG00000001655.1"/>
</dbReference>
<keyword evidence="2" id="KW-1133">Transmembrane helix</keyword>
<dbReference type="Proteomes" id="UP000694388">
    <property type="component" value="Unplaced"/>
</dbReference>
<feature type="region of interest" description="Disordered" evidence="1">
    <location>
        <begin position="124"/>
        <end position="143"/>
    </location>
</feature>
<organism evidence="3 4">
    <name type="scientific">Eptatretus burgeri</name>
    <name type="common">Inshore hagfish</name>
    <dbReference type="NCBI Taxonomy" id="7764"/>
    <lineage>
        <taxon>Eukaryota</taxon>
        <taxon>Metazoa</taxon>
        <taxon>Chordata</taxon>
        <taxon>Craniata</taxon>
        <taxon>Vertebrata</taxon>
        <taxon>Cyclostomata</taxon>
        <taxon>Myxini</taxon>
        <taxon>Myxiniformes</taxon>
        <taxon>Myxinidae</taxon>
        <taxon>Eptatretinae</taxon>
        <taxon>Eptatretus</taxon>
    </lineage>
</organism>
<dbReference type="GeneTree" id="ENSGT00940000167894"/>
<keyword evidence="2" id="KW-0472">Membrane</keyword>
<reference evidence="3" key="2">
    <citation type="submission" date="2025-09" db="UniProtKB">
        <authorList>
            <consortium name="Ensembl"/>
        </authorList>
    </citation>
    <scope>IDENTIFICATION</scope>
</reference>
<sequence>MEQDLVILHPKLCTVAHKMSFPSINYFYWKFGNSDCSILIIYLFVCILWLLGCIIFWGRDCATVPPLPVMWFSSMNSSTPCKILFISLLMTLPSTLPSAIPLDRKAAPTSLSEDLDKITNWSNTWNTSSNPDKSLNVSPKGPSGTPPPQIYFLNNPLEEVLSFKLLDLSIWHDLSWESHISKLASIASQRLGILRRAKSFFGTPELLTTYKTFVCSMMEYCSPFWAGAPTSHLSRLQSVETEVFRIVCISRDEAESLGLSLSHRRQVSGLSVFCRLLSGLHPFPPLCLPSVPPIFPQSALGPPKTPSGITTKFKNHCSPSLFHSSFFPLLEQTPTLCSIPLFPPGLQNSCSPPSLIIPHPKPRSFLPPLIHLLQIPCFPS</sequence>
<evidence type="ECO:0000313" key="4">
    <source>
        <dbReference type="Proteomes" id="UP000694388"/>
    </source>
</evidence>
<keyword evidence="4" id="KW-1185">Reference proteome</keyword>
<keyword evidence="2" id="KW-0812">Transmembrane</keyword>
<name>A0A8C4PX44_EPTBU</name>
<protein>
    <recommendedName>
        <fullName evidence="5">RNA-directed DNA polymerase from mobile element jockey</fullName>
    </recommendedName>
</protein>
<evidence type="ECO:0000256" key="2">
    <source>
        <dbReference type="SAM" id="Phobius"/>
    </source>
</evidence>
<evidence type="ECO:0000256" key="1">
    <source>
        <dbReference type="SAM" id="MobiDB-lite"/>
    </source>
</evidence>
<evidence type="ECO:0000313" key="3">
    <source>
        <dbReference type="Ensembl" id="ENSEBUP00000002078.1"/>
    </source>
</evidence>
<reference evidence="3" key="1">
    <citation type="submission" date="2025-08" db="UniProtKB">
        <authorList>
            <consortium name="Ensembl"/>
        </authorList>
    </citation>
    <scope>IDENTIFICATION</scope>
</reference>
<evidence type="ECO:0008006" key="5">
    <source>
        <dbReference type="Google" id="ProtNLM"/>
    </source>
</evidence>
<dbReference type="PRINTS" id="PR01345">
    <property type="entry name" value="CERVTRCPTASE"/>
</dbReference>
<feature type="transmembrane region" description="Helical" evidence="2">
    <location>
        <begin position="39"/>
        <end position="58"/>
    </location>
</feature>
<proteinExistence type="predicted"/>
<accession>A0A8C4PX44</accession>
<dbReference type="AlphaFoldDB" id="A0A8C4PX44"/>